<proteinExistence type="predicted"/>
<dbReference type="EMBL" id="LN899821">
    <property type="protein sequence ID" value="CUV20652.1"/>
    <property type="molecule type" value="Genomic_DNA"/>
</dbReference>
<accession>A0A0S4UEK7</accession>
<reference evidence="1" key="1">
    <citation type="submission" date="2015-10" db="EMBL/GenBank/DDBJ databases">
        <authorList>
            <person name="Gilbert D.G."/>
        </authorList>
    </citation>
    <scope>NUCLEOTIDE SEQUENCE</scope>
    <source>
        <strain evidence="1">Phyl III-seqv23</strain>
    </source>
</reference>
<name>A0A0S4UEK7_RALSL</name>
<organism evidence="1">
    <name type="scientific">Ralstonia solanacearum</name>
    <name type="common">Pseudomonas solanacearum</name>
    <dbReference type="NCBI Taxonomy" id="305"/>
    <lineage>
        <taxon>Bacteria</taxon>
        <taxon>Pseudomonadati</taxon>
        <taxon>Pseudomonadota</taxon>
        <taxon>Betaproteobacteria</taxon>
        <taxon>Burkholderiales</taxon>
        <taxon>Burkholderiaceae</taxon>
        <taxon>Ralstonia</taxon>
        <taxon>Ralstonia solanacearum species complex</taxon>
    </lineage>
</organism>
<protein>
    <submittedName>
        <fullName evidence="1">Uncharacterized protein</fullName>
    </submittedName>
</protein>
<evidence type="ECO:0000313" key="1">
    <source>
        <dbReference type="EMBL" id="CUV20652.1"/>
    </source>
</evidence>
<gene>
    <name evidence="1" type="ORF">PSS4_v1_1620003</name>
</gene>
<dbReference type="AlphaFoldDB" id="A0A0S4UEK7"/>
<sequence length="52" mass="5957">MIWFGASPCASRSDQGCRERGRAHARRTFNQDFDWQSRAMPDVLMATEPKAL</sequence>